<evidence type="ECO:0008006" key="3">
    <source>
        <dbReference type="Google" id="ProtNLM"/>
    </source>
</evidence>
<evidence type="ECO:0000256" key="1">
    <source>
        <dbReference type="SAM" id="MobiDB-lite"/>
    </source>
</evidence>
<proteinExistence type="predicted"/>
<reference evidence="2" key="1">
    <citation type="submission" date="2024-07" db="EMBL/GenBank/DDBJ databases">
        <title>Complete genome sequences of cellulolytic bacteria, Kitasatospora sp. CMC57 and Streptomyces sp. CMC78, isolated from Japanese agricultural soil.</title>
        <authorList>
            <person name="Hashimoto T."/>
            <person name="Ito M."/>
            <person name="Iwamoto M."/>
            <person name="Fukahori D."/>
            <person name="Shoda T."/>
            <person name="Sakoda M."/>
            <person name="Morohoshi T."/>
            <person name="Mitsuboshi M."/>
            <person name="Nishizawa T."/>
        </authorList>
    </citation>
    <scope>NUCLEOTIDE SEQUENCE</scope>
    <source>
        <strain evidence="2">CMC78</strain>
    </source>
</reference>
<dbReference type="KEGG" id="stcm:SCMC78_00140"/>
<gene>
    <name evidence="2" type="ORF">SCMC78_00140</name>
</gene>
<evidence type="ECO:0000313" key="2">
    <source>
        <dbReference type="EMBL" id="BFP50207.1"/>
    </source>
</evidence>
<feature type="region of interest" description="Disordered" evidence="1">
    <location>
        <begin position="130"/>
        <end position="157"/>
    </location>
</feature>
<name>A0AB33K630_9ACTN</name>
<organism evidence="2">
    <name type="scientific">Streptomyces sp. CMC78</name>
    <dbReference type="NCBI Taxonomy" id="3231512"/>
    <lineage>
        <taxon>Bacteria</taxon>
        <taxon>Bacillati</taxon>
        <taxon>Actinomycetota</taxon>
        <taxon>Actinomycetes</taxon>
        <taxon>Kitasatosporales</taxon>
        <taxon>Streptomycetaceae</taxon>
        <taxon>Streptomyces</taxon>
    </lineage>
</organism>
<dbReference type="Gene3D" id="3.40.630.30">
    <property type="match status" value="1"/>
</dbReference>
<dbReference type="RefSeq" id="WP_408053141.1">
    <property type="nucleotide sequence ID" value="NZ_AP035884.1"/>
</dbReference>
<dbReference type="AlphaFoldDB" id="A0AB33K630"/>
<dbReference type="EMBL" id="AP035884">
    <property type="protein sequence ID" value="BFP50207.1"/>
    <property type="molecule type" value="Genomic_DNA"/>
</dbReference>
<protein>
    <recommendedName>
        <fullName evidence="3">N-acetyltransferase domain-containing protein</fullName>
    </recommendedName>
</protein>
<sequence>MTREISEETGASVTVRVDITPSICSYSVRRADESVVGTADFVISPGGHEERIFFRTEIYSDVHERGLERLLMQEILHSSIDEKYTVVPLCPLLAHHLRLHGKEFVAEGGVFRDPLPDDIRLMTRAARSEAQDCGSDASVPRRQDHAAKPRLPFSTEGDECGRSFLTI</sequence>
<accession>A0AB33K630</accession>